<evidence type="ECO:0000313" key="3">
    <source>
        <dbReference type="EMBL" id="SHG53818.1"/>
    </source>
</evidence>
<dbReference type="GO" id="GO:0005886">
    <property type="term" value="C:plasma membrane"/>
    <property type="evidence" value="ECO:0007669"/>
    <property type="project" value="TreeGrafter"/>
</dbReference>
<keyword evidence="1" id="KW-0812">Transmembrane</keyword>
<dbReference type="GO" id="GO:0090313">
    <property type="term" value="P:regulation of protein targeting to membrane"/>
    <property type="evidence" value="ECO:0007669"/>
    <property type="project" value="TreeGrafter"/>
</dbReference>
<evidence type="ECO:0000259" key="2">
    <source>
        <dbReference type="Pfam" id="PF05170"/>
    </source>
</evidence>
<organism evidence="3 4">
    <name type="scientific">Cognatishimia maritima</name>
    <dbReference type="NCBI Taxonomy" id="870908"/>
    <lineage>
        <taxon>Bacteria</taxon>
        <taxon>Pseudomonadati</taxon>
        <taxon>Pseudomonadota</taxon>
        <taxon>Alphaproteobacteria</taxon>
        <taxon>Rhodobacterales</taxon>
        <taxon>Paracoccaceae</taxon>
        <taxon>Cognatishimia</taxon>
    </lineage>
</organism>
<dbReference type="EMBL" id="FQWM01000001">
    <property type="protein sequence ID" value="SHG53818.1"/>
    <property type="molecule type" value="Genomic_DNA"/>
</dbReference>
<keyword evidence="4" id="KW-1185">Reference proteome</keyword>
<feature type="domain" description="AsmA" evidence="2">
    <location>
        <begin position="337"/>
        <end position="515"/>
    </location>
</feature>
<feature type="domain" description="AsmA" evidence="2">
    <location>
        <begin position="6"/>
        <end position="170"/>
    </location>
</feature>
<accession>A0A1M5KM12</accession>
<reference evidence="4" key="1">
    <citation type="submission" date="2016-11" db="EMBL/GenBank/DDBJ databases">
        <authorList>
            <person name="Varghese N."/>
            <person name="Submissions S."/>
        </authorList>
    </citation>
    <scope>NUCLEOTIDE SEQUENCE [LARGE SCALE GENOMIC DNA]</scope>
    <source>
        <strain evidence="4">DSM 28223</strain>
    </source>
</reference>
<evidence type="ECO:0000256" key="1">
    <source>
        <dbReference type="SAM" id="Phobius"/>
    </source>
</evidence>
<dbReference type="Proteomes" id="UP000184211">
    <property type="component" value="Unassembled WGS sequence"/>
</dbReference>
<dbReference type="PANTHER" id="PTHR30441:SF4">
    <property type="entry name" value="PROTEIN ASMA"/>
    <property type="match status" value="1"/>
</dbReference>
<dbReference type="AlphaFoldDB" id="A0A1M5KM12"/>
<proteinExistence type="predicted"/>
<feature type="transmembrane region" description="Helical" evidence="1">
    <location>
        <begin position="7"/>
        <end position="25"/>
    </location>
</feature>
<dbReference type="InterPro" id="IPR007844">
    <property type="entry name" value="AsmA"/>
</dbReference>
<dbReference type="Pfam" id="PF05170">
    <property type="entry name" value="AsmA"/>
    <property type="match status" value="2"/>
</dbReference>
<dbReference type="InterPro" id="IPR052894">
    <property type="entry name" value="AsmA-related"/>
</dbReference>
<protein>
    <submittedName>
        <fullName evidence="3">AsmA protein</fullName>
    </submittedName>
</protein>
<evidence type="ECO:0000313" key="4">
    <source>
        <dbReference type="Proteomes" id="UP000184211"/>
    </source>
</evidence>
<name>A0A1M5KM12_9RHOB</name>
<keyword evidence="1" id="KW-1133">Transmembrane helix</keyword>
<dbReference type="PANTHER" id="PTHR30441">
    <property type="entry name" value="DUF748 DOMAIN-CONTAINING PROTEIN"/>
    <property type="match status" value="1"/>
</dbReference>
<dbReference type="RefSeq" id="WP_072791261.1">
    <property type="nucleotide sequence ID" value="NZ_FQWM01000001.1"/>
</dbReference>
<gene>
    <name evidence="3" type="ORF">SAMN04488044_1015</name>
</gene>
<dbReference type="STRING" id="870908.SAMN04488044_1015"/>
<keyword evidence="1" id="KW-0472">Membrane</keyword>
<sequence length="633" mass="65778">MRLLKVLLSVVVVLFVTLVGLIFVLPGEKIANLAADQVKAQTGRDLVFDGDVTFSFFPTLGVDTGAVALGNADWSENGPMFQAQSARVGLDMMALLGGGIQIKHIELDSPTILLETDSENHANWDLFPPGESAEATDGDNAATDAVAGFTLEKLTVTDASIRYRENGQERLALSAVSAALDWGGEGAEITVTATPVSDPVSLVASVGDLDGLMAGDVTSVIAKIEAAGNSVSFDGRASIVPELQGFAALDLPKPDRFLAALGIPSQGTPATEFSGDITLTKEMLFSLRNAKVAALGNAVDLDADVDLSGKPVVTANLRAGTINLEALTGTDAGAADDAGSSEWSKAPIDVSALGLFDGTIAISANAIETGTLSFGASRLSVEVDNARAVATLQQLSGYDGEITGQFVANNRSGLSVGGKLNVSGMELKGLLTDFAEVDRFTGKADAQIGFLAAGQSLHAIMNSLQGDGLVSVGTGTISGIDLDKLFRGTPTGGTTVFDNMVATWTIADGVLKNEDLLMDLPKVQAKGAGAVGLGAQTIDYTFTPQIKNATDTGLAIPVRVKGPWAGPKIWPDLEAVANQNLKEERKELREKAKQTVADKLGVKAEEGQSLEDAAKKKLEEEAAKQLLKLLGKN</sequence>